<dbReference type="EMBL" id="LR999455">
    <property type="protein sequence ID" value="CAE6074997.1"/>
    <property type="molecule type" value="Genomic_DNA"/>
</dbReference>
<dbReference type="InterPro" id="IPR013187">
    <property type="entry name" value="F-box-assoc_dom_typ3"/>
</dbReference>
<evidence type="ECO:0000313" key="4">
    <source>
        <dbReference type="Proteomes" id="UP000682877"/>
    </source>
</evidence>
<dbReference type="Proteomes" id="UP000682877">
    <property type="component" value="Chromosome 5"/>
</dbReference>
<sequence length="261" mass="30153">MEIYPGIDEFCGEAYETTKEAENPGGRRKPDRVEIRRGRRDGDGCVNVLNPSTGKSLRFPSGPDPVTANRYVDGHRYGHWSKIFTAYWAMGFGRDKVNGIYKVVRMFFEPDHYCEILDVNIGEWRKSSPPPYLVDARKKSACVNGSIYWLHVLTFQILALDLHTEEFRDVPFHNLPSRPPSLAITDQLVNLDDRLAISTVHFRSWTLAIWTMDAKEERWSMTYSIRLSGRDLYRQPSSMNFRPVTVTKQGNLFFHDNENSI</sequence>
<dbReference type="InterPro" id="IPR017451">
    <property type="entry name" value="F-box-assoc_interact_dom"/>
</dbReference>
<protein>
    <recommendedName>
        <fullName evidence="2">F-box associated beta-propeller type 3 domain-containing protein</fullName>
    </recommendedName>
</protein>
<evidence type="ECO:0000313" key="3">
    <source>
        <dbReference type="EMBL" id="CAE6074997.1"/>
    </source>
</evidence>
<evidence type="ECO:0000259" key="2">
    <source>
        <dbReference type="Pfam" id="PF08268"/>
    </source>
</evidence>
<proteinExistence type="predicted"/>
<reference evidence="3" key="1">
    <citation type="submission" date="2021-01" db="EMBL/GenBank/DDBJ databases">
        <authorList>
            <person name="Bezrukov I."/>
        </authorList>
    </citation>
    <scope>NUCLEOTIDE SEQUENCE</scope>
</reference>
<feature type="region of interest" description="Disordered" evidence="1">
    <location>
        <begin position="18"/>
        <end position="38"/>
    </location>
</feature>
<name>A0A8S2ACD2_ARAAE</name>
<gene>
    <name evidence="3" type="ORF">AARE701A_LOCUS12505</name>
</gene>
<dbReference type="PANTHER" id="PTHR31111:SF113">
    <property type="entry name" value="F-BOX ASSOCIATED UBIQUITINATION EFFECTOR FAMILY PROTEIN"/>
    <property type="match status" value="1"/>
</dbReference>
<dbReference type="AlphaFoldDB" id="A0A8S2ACD2"/>
<accession>A0A8S2ACD2</accession>
<evidence type="ECO:0000256" key="1">
    <source>
        <dbReference type="SAM" id="MobiDB-lite"/>
    </source>
</evidence>
<feature type="domain" description="F-box associated beta-propeller type 3" evidence="2">
    <location>
        <begin position="48"/>
        <end position="255"/>
    </location>
</feature>
<dbReference type="Pfam" id="PF08268">
    <property type="entry name" value="FBA_3"/>
    <property type="match status" value="1"/>
</dbReference>
<organism evidence="3 4">
    <name type="scientific">Arabidopsis arenosa</name>
    <name type="common">Sand rock-cress</name>
    <name type="synonym">Cardaminopsis arenosa</name>
    <dbReference type="NCBI Taxonomy" id="38785"/>
    <lineage>
        <taxon>Eukaryota</taxon>
        <taxon>Viridiplantae</taxon>
        <taxon>Streptophyta</taxon>
        <taxon>Embryophyta</taxon>
        <taxon>Tracheophyta</taxon>
        <taxon>Spermatophyta</taxon>
        <taxon>Magnoliopsida</taxon>
        <taxon>eudicotyledons</taxon>
        <taxon>Gunneridae</taxon>
        <taxon>Pentapetalae</taxon>
        <taxon>rosids</taxon>
        <taxon>malvids</taxon>
        <taxon>Brassicales</taxon>
        <taxon>Brassicaceae</taxon>
        <taxon>Camelineae</taxon>
        <taxon>Arabidopsis</taxon>
    </lineage>
</organism>
<dbReference type="NCBIfam" id="TIGR01640">
    <property type="entry name" value="F_box_assoc_1"/>
    <property type="match status" value="1"/>
</dbReference>
<keyword evidence="4" id="KW-1185">Reference proteome</keyword>
<dbReference type="PANTHER" id="PTHR31111">
    <property type="entry name" value="BNAA05G37150D PROTEIN-RELATED"/>
    <property type="match status" value="1"/>
</dbReference>